<dbReference type="KEGG" id="arac:E0W69_005620"/>
<feature type="domain" description="CN hydrolase" evidence="2">
    <location>
        <begin position="1"/>
        <end position="235"/>
    </location>
</feature>
<keyword evidence="1 3" id="KW-0378">Hydrolase</keyword>
<gene>
    <name evidence="3" type="ORF">E0W69_005620</name>
</gene>
<dbReference type="PANTHER" id="PTHR43674:SF2">
    <property type="entry name" value="BETA-UREIDOPROPIONASE"/>
    <property type="match status" value="1"/>
</dbReference>
<dbReference type="CDD" id="cd07197">
    <property type="entry name" value="nitrilase"/>
    <property type="match status" value="1"/>
</dbReference>
<protein>
    <submittedName>
        <fullName evidence="3">Carbon-nitrogen hydrolase family protein</fullName>
    </submittedName>
</protein>
<dbReference type="AlphaFoldDB" id="A0A5P2FYA9"/>
<dbReference type="Proteomes" id="UP000292424">
    <property type="component" value="Chromosome"/>
</dbReference>
<accession>A0A5P2FYA9</accession>
<dbReference type="EMBL" id="CP044016">
    <property type="protein sequence ID" value="QES88165.1"/>
    <property type="molecule type" value="Genomic_DNA"/>
</dbReference>
<evidence type="ECO:0000256" key="1">
    <source>
        <dbReference type="ARBA" id="ARBA00022801"/>
    </source>
</evidence>
<dbReference type="Pfam" id="PF00795">
    <property type="entry name" value="CN_hydrolase"/>
    <property type="match status" value="1"/>
</dbReference>
<organism evidence="3 4">
    <name type="scientific">Rhizosphaericola mali</name>
    <dbReference type="NCBI Taxonomy" id="2545455"/>
    <lineage>
        <taxon>Bacteria</taxon>
        <taxon>Pseudomonadati</taxon>
        <taxon>Bacteroidota</taxon>
        <taxon>Chitinophagia</taxon>
        <taxon>Chitinophagales</taxon>
        <taxon>Chitinophagaceae</taxon>
        <taxon>Rhizosphaericola</taxon>
    </lineage>
</organism>
<dbReference type="InterPro" id="IPR003010">
    <property type="entry name" value="C-N_Hydrolase"/>
</dbReference>
<dbReference type="PROSITE" id="PS50263">
    <property type="entry name" value="CN_HYDROLASE"/>
    <property type="match status" value="1"/>
</dbReference>
<sequence>MKICIAQTNPHKGNIPKNIKVHKQFIQTATELQADIIVFPELSLTGYEPELAKELATTQSDERLDEFQYLSNNNKIIIACGIPTKKGNEVFISMIIFQPNKERLTYSKQHLYPSEIGIFSIGNAPLVIHFDKECIIAPAICYELSNPEHSQNAKLNHANIYIASVLNSVNGVDDDINKLSNIAKKHNMTVFMANYIGNSGGYVCAGKSSVWDDNGTLIDQLDSHTEGILMYDTKNKWTKKINLNYN</sequence>
<dbReference type="PANTHER" id="PTHR43674">
    <property type="entry name" value="NITRILASE C965.09-RELATED"/>
    <property type="match status" value="1"/>
</dbReference>
<name>A0A5P2FYA9_9BACT</name>
<dbReference type="Gene3D" id="3.60.110.10">
    <property type="entry name" value="Carbon-nitrogen hydrolase"/>
    <property type="match status" value="1"/>
</dbReference>
<dbReference type="SUPFAM" id="SSF56317">
    <property type="entry name" value="Carbon-nitrogen hydrolase"/>
    <property type="match status" value="1"/>
</dbReference>
<dbReference type="RefSeq" id="WP_131329052.1">
    <property type="nucleotide sequence ID" value="NZ_CP044016.1"/>
</dbReference>
<dbReference type="InterPro" id="IPR036526">
    <property type="entry name" value="C-N_Hydrolase_sf"/>
</dbReference>
<evidence type="ECO:0000259" key="2">
    <source>
        <dbReference type="PROSITE" id="PS50263"/>
    </source>
</evidence>
<keyword evidence="4" id="KW-1185">Reference proteome</keyword>
<dbReference type="OrthoDB" id="9803818at2"/>
<proteinExistence type="predicted"/>
<dbReference type="GO" id="GO:0050126">
    <property type="term" value="F:N-carbamoylputrescine amidase activity"/>
    <property type="evidence" value="ECO:0007669"/>
    <property type="project" value="TreeGrafter"/>
</dbReference>
<evidence type="ECO:0000313" key="4">
    <source>
        <dbReference type="Proteomes" id="UP000292424"/>
    </source>
</evidence>
<dbReference type="InterPro" id="IPR050345">
    <property type="entry name" value="Aliph_Amidase/BUP"/>
</dbReference>
<evidence type="ECO:0000313" key="3">
    <source>
        <dbReference type="EMBL" id="QES88165.1"/>
    </source>
</evidence>
<dbReference type="GO" id="GO:0033388">
    <property type="term" value="P:putrescine biosynthetic process from arginine"/>
    <property type="evidence" value="ECO:0007669"/>
    <property type="project" value="TreeGrafter"/>
</dbReference>
<reference evidence="3 4" key="1">
    <citation type="submission" date="2019-09" db="EMBL/GenBank/DDBJ databases">
        <title>Complete genome sequence of Arachidicoccus sp. B3-10 isolated from apple orchard soil.</title>
        <authorList>
            <person name="Kim H.S."/>
            <person name="Han K.-I."/>
            <person name="Suh M.K."/>
            <person name="Lee K.C."/>
            <person name="Eom M.K."/>
            <person name="Kim J.-S."/>
            <person name="Kang S.W."/>
            <person name="Sin Y."/>
            <person name="Lee J.-S."/>
        </authorList>
    </citation>
    <scope>NUCLEOTIDE SEQUENCE [LARGE SCALE GENOMIC DNA]</scope>
    <source>
        <strain evidence="3 4">B3-10</strain>
    </source>
</reference>